<dbReference type="Pfam" id="PF13344">
    <property type="entry name" value="Hydrolase_6"/>
    <property type="match status" value="1"/>
</dbReference>
<dbReference type="PANTHER" id="PTHR19288">
    <property type="entry name" value="4-NITROPHENYLPHOSPHATASE-RELATED"/>
    <property type="match status" value="1"/>
</dbReference>
<proteinExistence type="predicted"/>
<organism evidence="1 2">
    <name type="scientific">Cellulomonas chengniuliangii</name>
    <dbReference type="NCBI Taxonomy" id="2968084"/>
    <lineage>
        <taxon>Bacteria</taxon>
        <taxon>Bacillati</taxon>
        <taxon>Actinomycetota</taxon>
        <taxon>Actinomycetes</taxon>
        <taxon>Micrococcales</taxon>
        <taxon>Cellulomonadaceae</taxon>
        <taxon>Cellulomonas</taxon>
    </lineage>
</organism>
<protein>
    <submittedName>
        <fullName evidence="1">HAD-IIA family hydrolase</fullName>
    </submittedName>
</protein>
<dbReference type="InterPro" id="IPR023214">
    <property type="entry name" value="HAD_sf"/>
</dbReference>
<dbReference type="Gene3D" id="3.40.50.1000">
    <property type="entry name" value="HAD superfamily/HAD-like"/>
    <property type="match status" value="2"/>
</dbReference>
<evidence type="ECO:0000313" key="2">
    <source>
        <dbReference type="Proteomes" id="UP001316189"/>
    </source>
</evidence>
<gene>
    <name evidence="1" type="ORF">NP064_09505</name>
</gene>
<dbReference type="SUPFAM" id="SSF56784">
    <property type="entry name" value="HAD-like"/>
    <property type="match status" value="1"/>
</dbReference>
<dbReference type="Proteomes" id="UP001316189">
    <property type="component" value="Chromosome"/>
</dbReference>
<name>A0ABY5KWJ2_9CELL</name>
<dbReference type="InterPro" id="IPR006357">
    <property type="entry name" value="HAD-SF_hydro_IIA"/>
</dbReference>
<evidence type="ECO:0000313" key="1">
    <source>
        <dbReference type="EMBL" id="UUI74073.1"/>
    </source>
</evidence>
<reference evidence="1 2" key="1">
    <citation type="submission" date="2022-07" db="EMBL/GenBank/DDBJ databases">
        <title>Novel species in genus cellulomonas.</title>
        <authorList>
            <person name="Ye L."/>
        </authorList>
    </citation>
    <scope>NUCLEOTIDE SEQUENCE [LARGE SCALE GENOMIC DNA]</scope>
    <source>
        <strain evidence="2">zg-Y338</strain>
    </source>
</reference>
<dbReference type="Pfam" id="PF13242">
    <property type="entry name" value="Hydrolase_like"/>
    <property type="match status" value="1"/>
</dbReference>
<dbReference type="RefSeq" id="WP_227569398.1">
    <property type="nucleotide sequence ID" value="NZ_CP101988.1"/>
</dbReference>
<dbReference type="PANTHER" id="PTHR19288:SF95">
    <property type="entry name" value="D-GLYCEROL 3-PHOSPHATE PHOSPHATASE"/>
    <property type="match status" value="1"/>
</dbReference>
<accession>A0ABY5KWJ2</accession>
<dbReference type="GO" id="GO:0016787">
    <property type="term" value="F:hydrolase activity"/>
    <property type="evidence" value="ECO:0007669"/>
    <property type="project" value="UniProtKB-KW"/>
</dbReference>
<keyword evidence="1" id="KW-0378">Hydrolase</keyword>
<dbReference type="InterPro" id="IPR036412">
    <property type="entry name" value="HAD-like_sf"/>
</dbReference>
<dbReference type="NCBIfam" id="TIGR01460">
    <property type="entry name" value="HAD-SF-IIA"/>
    <property type="match status" value="1"/>
</dbReference>
<dbReference type="EMBL" id="CP101988">
    <property type="protein sequence ID" value="UUI74073.1"/>
    <property type="molecule type" value="Genomic_DNA"/>
</dbReference>
<keyword evidence="2" id="KW-1185">Reference proteome</keyword>
<sequence length="353" mass="35680">MRGGLLGCDVPLAERYDLALVDLDGVAYRGHEPIPGAAEGLAGARAIGQRLVFVTNNASREPESVAGQLSGLGIPASPDEVMTAAQAAAVVLTTRLPRGAKVLVVGGAGLVTAVRAAGFTVVTSADDEPDAVAQGFAPELGWAQLAEAAYAVQRGAWHVASNLDLSLPTARGFAPGNGALVGAVRSATGVEPASAGKPSPTMYQLAVERAGAQAPLVIGDRLDTDLGGARAADYPGLHVLTGVSTARDDVLATPGERPSYIGADLLSLLTPHPEPVLGAEGWWECRSTAARVRDGRLELHRSTGGASGTEDGVDLVRAACAAAWSTVDAGGELDAGSVPDLDVHDVGSVAGAR</sequence>